<sequence length="149" mass="16871">MLIQERFNQMPVPPPNWSTGSLRCCYKSSAGGAMQHHIPSGSPKSHRSKPGSRGYSDGSSDDQARRQNSLVIFALRTQWLRRGSLRVKEEHPCPPKQRRCRNHKPPWRVGCEDITRSNEQNRVDPIPTVTPAGSEDRATLSRFPDNRSI</sequence>
<keyword evidence="2" id="KW-1185">Reference proteome</keyword>
<proteinExistence type="predicted"/>
<comment type="caution">
    <text evidence="1">The sequence shown here is derived from an EMBL/GenBank/DDBJ whole genome shotgun (WGS) entry which is preliminary data.</text>
</comment>
<protein>
    <submittedName>
        <fullName evidence="1">Uncharacterized protein</fullName>
    </submittedName>
</protein>
<evidence type="ECO:0000313" key="2">
    <source>
        <dbReference type="Proteomes" id="UP001157502"/>
    </source>
</evidence>
<name>A0ACC2G7A5_DALPE</name>
<dbReference type="EMBL" id="CM055743">
    <property type="protein sequence ID" value="KAJ7999405.1"/>
    <property type="molecule type" value="Genomic_DNA"/>
</dbReference>
<accession>A0ACC2G7A5</accession>
<reference evidence="1" key="1">
    <citation type="submission" date="2021-05" db="EMBL/GenBank/DDBJ databases">
        <authorList>
            <person name="Pan Q."/>
            <person name="Jouanno E."/>
            <person name="Zahm M."/>
            <person name="Klopp C."/>
            <person name="Cabau C."/>
            <person name="Louis A."/>
            <person name="Berthelot C."/>
            <person name="Parey E."/>
            <person name="Roest Crollius H."/>
            <person name="Montfort J."/>
            <person name="Robinson-Rechavi M."/>
            <person name="Bouchez O."/>
            <person name="Lampietro C."/>
            <person name="Lopez Roques C."/>
            <person name="Donnadieu C."/>
            <person name="Postlethwait J."/>
            <person name="Bobe J."/>
            <person name="Dillon D."/>
            <person name="Chandos A."/>
            <person name="von Hippel F."/>
            <person name="Guiguen Y."/>
        </authorList>
    </citation>
    <scope>NUCLEOTIDE SEQUENCE</scope>
    <source>
        <strain evidence="1">YG-Jan2019</strain>
    </source>
</reference>
<organism evidence="1 2">
    <name type="scientific">Dallia pectoralis</name>
    <name type="common">Alaska blackfish</name>
    <dbReference type="NCBI Taxonomy" id="75939"/>
    <lineage>
        <taxon>Eukaryota</taxon>
        <taxon>Metazoa</taxon>
        <taxon>Chordata</taxon>
        <taxon>Craniata</taxon>
        <taxon>Vertebrata</taxon>
        <taxon>Euteleostomi</taxon>
        <taxon>Actinopterygii</taxon>
        <taxon>Neopterygii</taxon>
        <taxon>Teleostei</taxon>
        <taxon>Protacanthopterygii</taxon>
        <taxon>Esociformes</taxon>
        <taxon>Umbridae</taxon>
        <taxon>Dallia</taxon>
    </lineage>
</organism>
<evidence type="ECO:0000313" key="1">
    <source>
        <dbReference type="EMBL" id="KAJ7999405.1"/>
    </source>
</evidence>
<gene>
    <name evidence="1" type="ORF">DPEC_G00194060</name>
</gene>
<dbReference type="Proteomes" id="UP001157502">
    <property type="component" value="Chromosome 16"/>
</dbReference>